<name>A0ABP7FM90_9FLAO</name>
<dbReference type="PANTHER" id="PTHR30272:SF1">
    <property type="entry name" value="3-HYDROXYACYL-[ACYL-CARRIER-PROTEIN] DEHYDRATASE"/>
    <property type="match status" value="1"/>
</dbReference>
<gene>
    <name evidence="2" type="primary">fabZ</name>
    <name evidence="2" type="ORF">GCM10022422_28300</name>
</gene>
<accession>A0ABP7FM90</accession>
<dbReference type="Gene3D" id="3.10.129.10">
    <property type="entry name" value="Hotdog Thioesterase"/>
    <property type="match status" value="1"/>
</dbReference>
<protein>
    <submittedName>
        <fullName evidence="2">3-hydroxyacyl-ACP dehydratase FabZ</fullName>
    </submittedName>
</protein>
<dbReference type="SUPFAM" id="SSF54637">
    <property type="entry name" value="Thioesterase/thiol ester dehydrase-isomerase"/>
    <property type="match status" value="1"/>
</dbReference>
<dbReference type="PANTHER" id="PTHR30272">
    <property type="entry name" value="3-HYDROXYACYL-[ACYL-CARRIER-PROTEIN] DEHYDRATASE"/>
    <property type="match status" value="1"/>
</dbReference>
<dbReference type="Proteomes" id="UP001501367">
    <property type="component" value="Unassembled WGS sequence"/>
</dbReference>
<evidence type="ECO:0000313" key="2">
    <source>
        <dbReference type="EMBL" id="GAA3742733.1"/>
    </source>
</evidence>
<dbReference type="CDD" id="cd01288">
    <property type="entry name" value="FabZ"/>
    <property type="match status" value="1"/>
</dbReference>
<organism evidence="2 3">
    <name type="scientific">Flavobacterium ginsengisoli</name>
    <dbReference type="NCBI Taxonomy" id="871694"/>
    <lineage>
        <taxon>Bacteria</taxon>
        <taxon>Pseudomonadati</taxon>
        <taxon>Bacteroidota</taxon>
        <taxon>Flavobacteriia</taxon>
        <taxon>Flavobacteriales</taxon>
        <taxon>Flavobacteriaceae</taxon>
        <taxon>Flavobacterium</taxon>
    </lineage>
</organism>
<evidence type="ECO:0000256" key="1">
    <source>
        <dbReference type="ARBA" id="ARBA00023239"/>
    </source>
</evidence>
<evidence type="ECO:0000313" key="3">
    <source>
        <dbReference type="Proteomes" id="UP001501367"/>
    </source>
</evidence>
<keyword evidence="3" id="KW-1185">Reference proteome</keyword>
<proteinExistence type="predicted"/>
<dbReference type="Pfam" id="PF07977">
    <property type="entry name" value="FabA"/>
    <property type="match status" value="1"/>
</dbReference>
<reference evidence="3" key="1">
    <citation type="journal article" date="2019" name="Int. J. Syst. Evol. Microbiol.">
        <title>The Global Catalogue of Microorganisms (GCM) 10K type strain sequencing project: providing services to taxonomists for standard genome sequencing and annotation.</title>
        <authorList>
            <consortium name="The Broad Institute Genomics Platform"/>
            <consortium name="The Broad Institute Genome Sequencing Center for Infectious Disease"/>
            <person name="Wu L."/>
            <person name="Ma J."/>
        </authorList>
    </citation>
    <scope>NUCLEOTIDE SEQUENCE [LARGE SCALE GENOMIC DNA]</scope>
    <source>
        <strain evidence="3">JCM 17336</strain>
    </source>
</reference>
<keyword evidence="1" id="KW-0456">Lyase</keyword>
<comment type="caution">
    <text evidence="2">The sequence shown here is derived from an EMBL/GenBank/DDBJ whole genome shotgun (WGS) entry which is preliminary data.</text>
</comment>
<dbReference type="EMBL" id="BAABDT010000005">
    <property type="protein sequence ID" value="GAA3742733.1"/>
    <property type="molecule type" value="Genomic_DNA"/>
</dbReference>
<dbReference type="InterPro" id="IPR013114">
    <property type="entry name" value="FabA_FabZ"/>
</dbReference>
<sequence length="152" mass="16954">MSISVQIRTLLKITDMTKKIEDLIPHRAPFLFVDEIISYTTDTIVGLKTFTDKDAWLQGSFPDFNFVPGTILIEAMAQCGGAGIKLLGIADGVFGLVSLDKVEFFGGVEFNKLVKFVVKNIRTSEKIIKQSGEAFDEDKLIMKGEWMCVKLQ</sequence>
<dbReference type="InterPro" id="IPR029069">
    <property type="entry name" value="HotDog_dom_sf"/>
</dbReference>